<dbReference type="EMBL" id="SSTD01014035">
    <property type="protein sequence ID" value="TYK04780.1"/>
    <property type="molecule type" value="Genomic_DNA"/>
</dbReference>
<gene>
    <name evidence="1" type="ORF">E5676_scaffold68G00970</name>
</gene>
<dbReference type="Proteomes" id="UP000321947">
    <property type="component" value="Unassembled WGS sequence"/>
</dbReference>
<organism evidence="1 2">
    <name type="scientific">Cucumis melo var. makuwa</name>
    <name type="common">Oriental melon</name>
    <dbReference type="NCBI Taxonomy" id="1194695"/>
    <lineage>
        <taxon>Eukaryota</taxon>
        <taxon>Viridiplantae</taxon>
        <taxon>Streptophyta</taxon>
        <taxon>Embryophyta</taxon>
        <taxon>Tracheophyta</taxon>
        <taxon>Spermatophyta</taxon>
        <taxon>Magnoliopsida</taxon>
        <taxon>eudicotyledons</taxon>
        <taxon>Gunneridae</taxon>
        <taxon>Pentapetalae</taxon>
        <taxon>rosids</taxon>
        <taxon>fabids</taxon>
        <taxon>Cucurbitales</taxon>
        <taxon>Cucurbitaceae</taxon>
        <taxon>Benincaseae</taxon>
        <taxon>Cucumis</taxon>
    </lineage>
</organism>
<accession>A0A5D3C077</accession>
<name>A0A5D3C077_CUCMM</name>
<dbReference type="AlphaFoldDB" id="A0A5D3C077"/>
<sequence>MSVNSPSDLSLLLSRPFLKIACALIDVDEEFLTLLHGEISELFFVSDSLTTNHTSSSSSILQDRSSPPKLEVDMGDGGILTNMGKKVEHGRAIDLKNLTLLERARLLQIQGIFSSVLSPLIMDEDRDSRTIQGCLVSFNAKPINHVFCLLDIERDEYIDFIRREMDVTSIIKALYGPGANWVDTRHLPLKRYKGEGMLLCALAIGHPSLITKLCRRAWVEFDLNEEMIPPNSVLNRSSISSIKGHMENVQLRNPIGEGRED</sequence>
<protein>
    <submittedName>
        <fullName evidence="1">Uncharacterized protein</fullName>
    </submittedName>
</protein>
<evidence type="ECO:0000313" key="1">
    <source>
        <dbReference type="EMBL" id="TYK04780.1"/>
    </source>
</evidence>
<proteinExistence type="predicted"/>
<evidence type="ECO:0000313" key="2">
    <source>
        <dbReference type="Proteomes" id="UP000321947"/>
    </source>
</evidence>
<reference evidence="1 2" key="1">
    <citation type="submission" date="2019-08" db="EMBL/GenBank/DDBJ databases">
        <title>Draft genome sequences of two oriental melons (Cucumis melo L. var makuwa).</title>
        <authorList>
            <person name="Kwon S.-Y."/>
        </authorList>
    </citation>
    <scope>NUCLEOTIDE SEQUENCE [LARGE SCALE GENOMIC DNA]</scope>
    <source>
        <strain evidence="2">cv. Chang Bougi</strain>
        <tissue evidence="1">Leaf</tissue>
    </source>
</reference>
<comment type="caution">
    <text evidence="1">The sequence shown here is derived from an EMBL/GenBank/DDBJ whole genome shotgun (WGS) entry which is preliminary data.</text>
</comment>